<dbReference type="EMBL" id="JACBJI010000001">
    <property type="protein sequence ID" value="NYA69349.1"/>
    <property type="molecule type" value="Genomic_DNA"/>
</dbReference>
<keyword evidence="3" id="KW-1185">Reference proteome</keyword>
<evidence type="ECO:0000313" key="3">
    <source>
        <dbReference type="Proteomes" id="UP000535020"/>
    </source>
</evidence>
<sequence length="107" mass="12036">MNEIVEKGKTAAITSYILLIGALIALSMNAEEKNPFAAFHIRQSLGLSLLFISLGLLVSPFDNWMITAPMYFFVAILWTYGLVTALKGEMIPVPIFGKFFQKFLRKF</sequence>
<dbReference type="AlphaFoldDB" id="A0A7Y9C4I3"/>
<keyword evidence="1" id="KW-0812">Transmembrane</keyword>
<feature type="transmembrane region" description="Helical" evidence="1">
    <location>
        <begin position="37"/>
        <end position="58"/>
    </location>
</feature>
<proteinExistence type="predicted"/>
<keyword evidence="1" id="KW-0472">Membrane</keyword>
<keyword evidence="1" id="KW-1133">Transmembrane helix</keyword>
<comment type="caution">
    <text evidence="2">The sequence shown here is derived from an EMBL/GenBank/DDBJ whole genome shotgun (WGS) entry which is preliminary data.</text>
</comment>
<evidence type="ECO:0000313" key="2">
    <source>
        <dbReference type="EMBL" id="NYA69349.1"/>
    </source>
</evidence>
<evidence type="ECO:0000256" key="1">
    <source>
        <dbReference type="SAM" id="Phobius"/>
    </source>
</evidence>
<organism evidence="2 3">
    <name type="scientific">Flavobacterium agri</name>
    <dbReference type="NCBI Taxonomy" id="2743471"/>
    <lineage>
        <taxon>Bacteria</taxon>
        <taxon>Pseudomonadati</taxon>
        <taxon>Bacteroidota</taxon>
        <taxon>Flavobacteriia</taxon>
        <taxon>Flavobacteriales</taxon>
        <taxon>Flavobacteriaceae</taxon>
        <taxon>Flavobacterium</taxon>
    </lineage>
</organism>
<evidence type="ECO:0008006" key="4">
    <source>
        <dbReference type="Google" id="ProtNLM"/>
    </source>
</evidence>
<protein>
    <recommendedName>
        <fullName evidence="4">Chloroplast import component protein (Tic20)</fullName>
    </recommendedName>
</protein>
<accession>A0A7Y9C4I3</accession>
<reference evidence="2 3" key="1">
    <citation type="submission" date="2020-07" db="EMBL/GenBank/DDBJ databases">
        <authorList>
            <person name="Sun Q."/>
        </authorList>
    </citation>
    <scope>NUCLEOTIDE SEQUENCE [LARGE SCALE GENOMIC DNA]</scope>
    <source>
        <strain evidence="2 3">MAH-1</strain>
    </source>
</reference>
<name>A0A7Y9C4I3_9FLAO</name>
<dbReference type="RefSeq" id="WP_176004172.1">
    <property type="nucleotide sequence ID" value="NZ_JABWMI010000001.1"/>
</dbReference>
<gene>
    <name evidence="2" type="ORF">HZF10_00340</name>
</gene>
<feature type="transmembrane region" description="Helical" evidence="1">
    <location>
        <begin position="12"/>
        <end position="30"/>
    </location>
</feature>
<dbReference type="Proteomes" id="UP000535020">
    <property type="component" value="Unassembled WGS sequence"/>
</dbReference>